<dbReference type="KEGG" id="nmk:CHR53_16565"/>
<dbReference type="GO" id="GO:0008374">
    <property type="term" value="F:O-acyltransferase activity"/>
    <property type="evidence" value="ECO:0007669"/>
    <property type="project" value="InterPro"/>
</dbReference>
<keyword evidence="2" id="KW-1185">Reference proteome</keyword>
<dbReference type="Pfam" id="PF02450">
    <property type="entry name" value="LCAT"/>
    <property type="match status" value="1"/>
</dbReference>
<evidence type="ECO:0000313" key="2">
    <source>
        <dbReference type="Proteomes" id="UP000282892"/>
    </source>
</evidence>
<dbReference type="InterPro" id="IPR003386">
    <property type="entry name" value="LACT/PDAT_acylTrfase"/>
</dbReference>
<accession>A0A3Q9QZQ9</accession>
<dbReference type="OrthoDB" id="503948at2"/>
<reference evidence="1 2" key="1">
    <citation type="submission" date="2017-07" db="EMBL/GenBank/DDBJ databases">
        <title>The complete genome sequence of Bacillus mesonae strain H20-5, an efficient strain improving plant abiotic stress resistance.</title>
        <authorList>
            <person name="Kim S.Y."/>
            <person name="Song H."/>
            <person name="Sang M.K."/>
            <person name="Weon H.-Y."/>
            <person name="Song J."/>
        </authorList>
    </citation>
    <scope>NUCLEOTIDE SEQUENCE [LARGE SCALE GENOMIC DNA]</scope>
    <source>
        <strain evidence="1 2">H20-5</strain>
    </source>
</reference>
<sequence>MSRAVILIPGLQGTKLVNSNTLNFDTIWSSVQSKYETIYDLALKQDSRFEVKPKSIIERSDVEDLPYRQVVYVLEHKTSMPVYIFGYDWRKSSAETAQQLAAYVEYLKEKLGINSFNFVAHSMGAMIFSCYLKQLQGNYEVIDHAVLAACPFKGSVRSLIALTAGEGGFKFPLFNSNDEFRKIARTFPSVYELCPTYKNAIVFENGAEFDLFNPDHWQSNIGNDDPAMFLDRIRQIKAFWDRQNPAMLNLTELPDEVRKRILIIAGEGEKTKNKVIVQPLSPDGRAKNFFNFESKDADGNGDGVVSLDSAEIYKEKILTLAVKKKWTDIAMHSLMLNDGRIQTLVTRFLLGNNLDSSSGPPWWSVLDGSVRQLK</sequence>
<dbReference type="EMBL" id="CP022572">
    <property type="protein sequence ID" value="AZU62748.1"/>
    <property type="molecule type" value="Genomic_DNA"/>
</dbReference>
<name>A0A3Q9QZQ9_9BACI</name>
<dbReference type="SUPFAM" id="SSF53474">
    <property type="entry name" value="alpha/beta-Hydrolases"/>
    <property type="match status" value="1"/>
</dbReference>
<dbReference type="RefSeq" id="WP_127487581.1">
    <property type="nucleotide sequence ID" value="NZ_CP022572.1"/>
</dbReference>
<dbReference type="InterPro" id="IPR029058">
    <property type="entry name" value="AB_hydrolase_fold"/>
</dbReference>
<evidence type="ECO:0008006" key="3">
    <source>
        <dbReference type="Google" id="ProtNLM"/>
    </source>
</evidence>
<gene>
    <name evidence="1" type="ORF">CHR53_16565</name>
</gene>
<dbReference type="Gene3D" id="3.40.50.1820">
    <property type="entry name" value="alpha/beta hydrolase"/>
    <property type="match status" value="1"/>
</dbReference>
<proteinExistence type="predicted"/>
<organism evidence="1 2">
    <name type="scientific">Neobacillus mesonae</name>
    <dbReference type="NCBI Taxonomy" id="1193713"/>
    <lineage>
        <taxon>Bacteria</taxon>
        <taxon>Bacillati</taxon>
        <taxon>Bacillota</taxon>
        <taxon>Bacilli</taxon>
        <taxon>Bacillales</taxon>
        <taxon>Bacillaceae</taxon>
        <taxon>Neobacillus</taxon>
    </lineage>
</organism>
<dbReference type="GO" id="GO:0006629">
    <property type="term" value="P:lipid metabolic process"/>
    <property type="evidence" value="ECO:0007669"/>
    <property type="project" value="InterPro"/>
</dbReference>
<dbReference type="Proteomes" id="UP000282892">
    <property type="component" value="Chromosome"/>
</dbReference>
<dbReference type="AlphaFoldDB" id="A0A3Q9QZQ9"/>
<protein>
    <recommendedName>
        <fullName evidence="3">Alpha/beta hydrolase</fullName>
    </recommendedName>
</protein>
<dbReference type="STRING" id="1193713.GCA_001636315_00139"/>
<dbReference type="PANTHER" id="PTHR11440">
    <property type="entry name" value="LECITHIN-CHOLESTEROL ACYLTRANSFERASE-RELATED"/>
    <property type="match status" value="1"/>
</dbReference>
<evidence type="ECO:0000313" key="1">
    <source>
        <dbReference type="EMBL" id="AZU62748.1"/>
    </source>
</evidence>